<name>A0ABT4TI69_9ACTN</name>
<organism evidence="1 2">
    <name type="scientific">Nocardiopsis suaedae</name>
    <dbReference type="NCBI Taxonomy" id="3018444"/>
    <lineage>
        <taxon>Bacteria</taxon>
        <taxon>Bacillati</taxon>
        <taxon>Actinomycetota</taxon>
        <taxon>Actinomycetes</taxon>
        <taxon>Streptosporangiales</taxon>
        <taxon>Nocardiopsidaceae</taxon>
        <taxon>Nocardiopsis</taxon>
    </lineage>
</organism>
<gene>
    <name evidence="1" type="ORF">O4U47_07640</name>
</gene>
<dbReference type="Proteomes" id="UP001165685">
    <property type="component" value="Unassembled WGS sequence"/>
</dbReference>
<evidence type="ECO:0000313" key="2">
    <source>
        <dbReference type="Proteomes" id="UP001165685"/>
    </source>
</evidence>
<proteinExistence type="predicted"/>
<dbReference type="Gene3D" id="3.30.70.100">
    <property type="match status" value="1"/>
</dbReference>
<accession>A0ABT4TI69</accession>
<dbReference type="SUPFAM" id="SSF54909">
    <property type="entry name" value="Dimeric alpha+beta barrel"/>
    <property type="match status" value="1"/>
</dbReference>
<evidence type="ECO:0008006" key="3">
    <source>
        <dbReference type="Google" id="ProtNLM"/>
    </source>
</evidence>
<sequence length="111" mass="12623">MILAWDLRDSERTVEGLREYLRDYAVEAFSEVDGMHLKVWFSHPAQQIWGAVYLWDSAEAIARNRPPAPSKSIELIGYPPTSESVFEVEAITAHGDAWQAFADLGRAMQER</sequence>
<dbReference type="RefSeq" id="WP_270676949.1">
    <property type="nucleotide sequence ID" value="NZ_JAQFWP010000010.1"/>
</dbReference>
<evidence type="ECO:0000313" key="1">
    <source>
        <dbReference type="EMBL" id="MDA2804382.1"/>
    </source>
</evidence>
<dbReference type="EMBL" id="JAQFWP010000010">
    <property type="protein sequence ID" value="MDA2804382.1"/>
    <property type="molecule type" value="Genomic_DNA"/>
</dbReference>
<reference evidence="1" key="1">
    <citation type="submission" date="2023-01" db="EMBL/GenBank/DDBJ databases">
        <title>Draft genome sequence of Nocardiopsis sp. LSu2-4 isolated from halophytes.</title>
        <authorList>
            <person name="Duangmal K."/>
            <person name="Chantavorakit T."/>
        </authorList>
    </citation>
    <scope>NUCLEOTIDE SEQUENCE</scope>
    <source>
        <strain evidence="1">LSu2-4</strain>
    </source>
</reference>
<dbReference type="InterPro" id="IPR011008">
    <property type="entry name" value="Dimeric_a/b-barrel"/>
</dbReference>
<keyword evidence="2" id="KW-1185">Reference proteome</keyword>
<comment type="caution">
    <text evidence="1">The sequence shown here is derived from an EMBL/GenBank/DDBJ whole genome shotgun (WGS) entry which is preliminary data.</text>
</comment>
<protein>
    <recommendedName>
        <fullName evidence="3">YdhR family protein</fullName>
    </recommendedName>
</protein>